<evidence type="ECO:0008006" key="3">
    <source>
        <dbReference type="Google" id="ProtNLM"/>
    </source>
</evidence>
<sequence length="277" mass="32265">MKPNHKKTILKDVTFLIPTRIESIERLENIIAVVEHLQENFETNVMILEASPRKTFILKKCLPENVEIYFVEDDNQIFHRTRYINDLVSLSKTPYIAIWDTDVIVKELQISQSVELLRSQKADFVFPYDGVFLEIGYVKRLEFLKKKEISVLFDGIAKMFPLYGYFSVGGGFIANKVSYLEAGMENMHFDGWGPEDGERATRWDILDFKVLRTIGPMFHLTHPRGINSGMRKEEELNNGIKEYLRICKMSQMELKNEIARWGIMHHDLSNTGNIEKI</sequence>
<dbReference type="Proteomes" id="UP000249645">
    <property type="component" value="Unassembled WGS sequence"/>
</dbReference>
<accession>A0A2W5EXG3</accession>
<comment type="caution">
    <text evidence="1">The sequence shown here is derived from an EMBL/GenBank/DDBJ whole genome shotgun (WGS) entry which is preliminary data.</text>
</comment>
<evidence type="ECO:0000313" key="2">
    <source>
        <dbReference type="Proteomes" id="UP000249645"/>
    </source>
</evidence>
<reference evidence="1 2" key="1">
    <citation type="submission" date="2017-11" db="EMBL/GenBank/DDBJ databases">
        <title>Infants hospitalized years apart are colonized by the same room-sourced microbial strains.</title>
        <authorList>
            <person name="Brooks B."/>
            <person name="Olm M.R."/>
            <person name="Firek B.A."/>
            <person name="Baker R."/>
            <person name="Thomas B.C."/>
            <person name="Morowitz M.J."/>
            <person name="Banfield J.F."/>
        </authorList>
    </citation>
    <scope>NUCLEOTIDE SEQUENCE [LARGE SCALE GENOMIC DNA]</scope>
    <source>
        <strain evidence="1">S2_009_000_R2_76</strain>
    </source>
</reference>
<gene>
    <name evidence="1" type="ORF">DI598_10550</name>
</gene>
<protein>
    <recommendedName>
        <fullName evidence="3">Galactosyltransferase C-terminal domain-containing protein</fullName>
    </recommendedName>
</protein>
<proteinExistence type="predicted"/>
<dbReference type="EMBL" id="QFOI01000178">
    <property type="protein sequence ID" value="PZP47898.1"/>
    <property type="molecule type" value="Genomic_DNA"/>
</dbReference>
<dbReference type="Gene3D" id="3.90.550.10">
    <property type="entry name" value="Spore Coat Polysaccharide Biosynthesis Protein SpsA, Chain A"/>
    <property type="match status" value="1"/>
</dbReference>
<organism evidence="1 2">
    <name type="scientific">Pseudopedobacter saltans</name>
    <dbReference type="NCBI Taxonomy" id="151895"/>
    <lineage>
        <taxon>Bacteria</taxon>
        <taxon>Pseudomonadati</taxon>
        <taxon>Bacteroidota</taxon>
        <taxon>Sphingobacteriia</taxon>
        <taxon>Sphingobacteriales</taxon>
        <taxon>Sphingobacteriaceae</taxon>
        <taxon>Pseudopedobacter</taxon>
    </lineage>
</organism>
<dbReference type="InterPro" id="IPR029044">
    <property type="entry name" value="Nucleotide-diphossugar_trans"/>
</dbReference>
<dbReference type="SUPFAM" id="SSF53448">
    <property type="entry name" value="Nucleotide-diphospho-sugar transferases"/>
    <property type="match status" value="1"/>
</dbReference>
<evidence type="ECO:0000313" key="1">
    <source>
        <dbReference type="EMBL" id="PZP47898.1"/>
    </source>
</evidence>
<name>A0A2W5EXG3_9SPHI</name>
<dbReference type="AlphaFoldDB" id="A0A2W5EXG3"/>